<dbReference type="EMBL" id="VLKG01000003">
    <property type="protein sequence ID" value="TWH76257.1"/>
    <property type="molecule type" value="Genomic_DNA"/>
</dbReference>
<keyword evidence="3" id="KW-1185">Reference proteome</keyword>
<gene>
    <name evidence="2" type="ORF">LX59_01179</name>
</gene>
<dbReference type="RefSeq" id="WP_246118685.1">
    <property type="nucleotide sequence ID" value="NZ_VLKG01000003.1"/>
</dbReference>
<feature type="compositionally biased region" description="Basic and acidic residues" evidence="1">
    <location>
        <begin position="116"/>
        <end position="128"/>
    </location>
</feature>
<dbReference type="InterPro" id="IPR018841">
    <property type="entry name" value="DUF2442"/>
</dbReference>
<reference evidence="2 3" key="1">
    <citation type="submission" date="2019-07" db="EMBL/GenBank/DDBJ databases">
        <title>Genomic Encyclopedia of Type Strains, Phase I: the one thousand microbial genomes (KMG-I) project.</title>
        <authorList>
            <person name="Kyrpides N."/>
        </authorList>
    </citation>
    <scope>NUCLEOTIDE SEQUENCE [LARGE SCALE GENOMIC DNA]</scope>
    <source>
        <strain evidence="2 3">DSM 375</strain>
    </source>
</reference>
<dbReference type="Pfam" id="PF10387">
    <property type="entry name" value="DUF2442"/>
    <property type="match status" value="1"/>
</dbReference>
<organism evidence="2 3">
    <name type="scientific">Azomonas agilis</name>
    <dbReference type="NCBI Taxonomy" id="116849"/>
    <lineage>
        <taxon>Bacteria</taxon>
        <taxon>Pseudomonadati</taxon>
        <taxon>Pseudomonadota</taxon>
        <taxon>Gammaproteobacteria</taxon>
        <taxon>Pseudomonadales</taxon>
        <taxon>Pseudomonadaceae</taxon>
        <taxon>Azomonas</taxon>
    </lineage>
</organism>
<name>A0A562IZ68_9GAMM</name>
<dbReference type="Gene3D" id="3.30.2020.40">
    <property type="entry name" value="Uncharacterised protein PF10387, DUF2442"/>
    <property type="match status" value="1"/>
</dbReference>
<evidence type="ECO:0000256" key="1">
    <source>
        <dbReference type="SAM" id="MobiDB-lite"/>
    </source>
</evidence>
<dbReference type="Proteomes" id="UP000319627">
    <property type="component" value="Unassembled WGS sequence"/>
</dbReference>
<sequence length="138" mass="14840">MTDQAFEQANTCAQQCLAKGPVATHAEYDPSRRRLIIALSNGLELGIAPDLVEGLADTSPMALAQIEISPSGLGLHFPELDTDVYIPALLEGILGSPRWMAQRMRDMGKKGGQAKTEAKTKAAQENSKRGGRPRKLAL</sequence>
<accession>A0A562IZ68</accession>
<protein>
    <submittedName>
        <fullName evidence="2">Uncharacterized protein DUF2442</fullName>
    </submittedName>
</protein>
<evidence type="ECO:0000313" key="3">
    <source>
        <dbReference type="Proteomes" id="UP000319627"/>
    </source>
</evidence>
<comment type="caution">
    <text evidence="2">The sequence shown here is derived from an EMBL/GenBank/DDBJ whole genome shotgun (WGS) entry which is preliminary data.</text>
</comment>
<feature type="compositionally biased region" description="Basic residues" evidence="1">
    <location>
        <begin position="129"/>
        <end position="138"/>
    </location>
</feature>
<dbReference type="AlphaFoldDB" id="A0A562IZ68"/>
<evidence type="ECO:0000313" key="2">
    <source>
        <dbReference type="EMBL" id="TWH76257.1"/>
    </source>
</evidence>
<proteinExistence type="predicted"/>
<feature type="region of interest" description="Disordered" evidence="1">
    <location>
        <begin position="105"/>
        <end position="138"/>
    </location>
</feature>